<gene>
    <name evidence="1" type="ORF">C2G38_2176961</name>
</gene>
<name>A0A397VFU0_9GLOM</name>
<organism evidence="1 2">
    <name type="scientific">Gigaspora rosea</name>
    <dbReference type="NCBI Taxonomy" id="44941"/>
    <lineage>
        <taxon>Eukaryota</taxon>
        <taxon>Fungi</taxon>
        <taxon>Fungi incertae sedis</taxon>
        <taxon>Mucoromycota</taxon>
        <taxon>Glomeromycotina</taxon>
        <taxon>Glomeromycetes</taxon>
        <taxon>Diversisporales</taxon>
        <taxon>Gigasporaceae</taxon>
        <taxon>Gigaspora</taxon>
    </lineage>
</organism>
<sequence length="119" mass="13832">MYVLYPMHAVAEDEKTHNKKLDKQDNNAFLAKLQQFDCCTLRCLLNVNPQAALKRFQEMKALIPSKSNLCFLGINDASMHATEFKYGTPKAYLTTKYKFEGVPICQKAWYTIYDIQKRQ</sequence>
<comment type="caution">
    <text evidence="1">The sequence shown here is derived from an EMBL/GenBank/DDBJ whole genome shotgun (WGS) entry which is preliminary data.</text>
</comment>
<proteinExistence type="predicted"/>
<reference evidence="1 2" key="1">
    <citation type="submission" date="2018-06" db="EMBL/GenBank/DDBJ databases">
        <title>Comparative genomics reveals the genomic features of Rhizophagus irregularis, R. cerebriforme, R. diaphanum and Gigaspora rosea, and their symbiotic lifestyle signature.</title>
        <authorList>
            <person name="Morin E."/>
            <person name="San Clemente H."/>
            <person name="Chen E.C.H."/>
            <person name="De La Providencia I."/>
            <person name="Hainaut M."/>
            <person name="Kuo A."/>
            <person name="Kohler A."/>
            <person name="Murat C."/>
            <person name="Tang N."/>
            <person name="Roy S."/>
            <person name="Loubradou J."/>
            <person name="Henrissat B."/>
            <person name="Grigoriev I.V."/>
            <person name="Corradi N."/>
            <person name="Roux C."/>
            <person name="Martin F.M."/>
        </authorList>
    </citation>
    <scope>NUCLEOTIDE SEQUENCE [LARGE SCALE GENOMIC DNA]</scope>
    <source>
        <strain evidence="1 2">DAOM 194757</strain>
    </source>
</reference>
<dbReference type="AlphaFoldDB" id="A0A397VFU0"/>
<protein>
    <submittedName>
        <fullName evidence="1">Uncharacterized protein</fullName>
    </submittedName>
</protein>
<dbReference type="EMBL" id="QKWP01000367">
    <property type="protein sequence ID" value="RIB21335.1"/>
    <property type="molecule type" value="Genomic_DNA"/>
</dbReference>
<evidence type="ECO:0000313" key="1">
    <source>
        <dbReference type="EMBL" id="RIB21335.1"/>
    </source>
</evidence>
<evidence type="ECO:0000313" key="2">
    <source>
        <dbReference type="Proteomes" id="UP000266673"/>
    </source>
</evidence>
<accession>A0A397VFU0</accession>
<keyword evidence="2" id="KW-1185">Reference proteome</keyword>
<dbReference type="Proteomes" id="UP000266673">
    <property type="component" value="Unassembled WGS sequence"/>
</dbReference>
<dbReference type="OrthoDB" id="2475088at2759"/>